<feature type="compositionally biased region" description="Polar residues" evidence="1">
    <location>
        <begin position="407"/>
        <end position="416"/>
    </location>
</feature>
<keyword evidence="3" id="KW-1185">Reference proteome</keyword>
<dbReference type="EMBL" id="SDIL01000070">
    <property type="protein sequence ID" value="RXK37346.1"/>
    <property type="molecule type" value="Genomic_DNA"/>
</dbReference>
<dbReference type="VEuPathDB" id="FungiDB:TREMEDRAFT_26353"/>
<feature type="region of interest" description="Disordered" evidence="1">
    <location>
        <begin position="386"/>
        <end position="416"/>
    </location>
</feature>
<dbReference type="Proteomes" id="UP000289152">
    <property type="component" value="Unassembled WGS sequence"/>
</dbReference>
<feature type="region of interest" description="Disordered" evidence="1">
    <location>
        <begin position="338"/>
        <end position="363"/>
    </location>
</feature>
<evidence type="ECO:0000313" key="2">
    <source>
        <dbReference type="EMBL" id="RXK37346.1"/>
    </source>
</evidence>
<evidence type="ECO:0000313" key="3">
    <source>
        <dbReference type="Proteomes" id="UP000289152"/>
    </source>
</evidence>
<dbReference type="AlphaFoldDB" id="A0A4Q1BIC4"/>
<accession>A0A4Q1BIC4</accession>
<sequence>MPIHTISAALDNASSSTLTTAAITAVGLTILRTYLGGRTSTWERESAGKMILIAGPLSPTILALIHHLLHLPSPPQILCLVPFPSPLPEEILTILHTLRIGITNPLAQLHCEPLPRTPAGVREFARKWSSVEQGLAGEGGRRIDAILLSSGWEIQSEPINSGEEWTTEQFHFHLITALLPHLLRQPAERNIRIISLLSPTWAAAIPSLHGVRRSDSLVQQVGERSLRALLVMKHFQLILDTLASATYGKKLDVPIPDGSVKKRDKSIQSNIMALGVVMPWARTEVVRGLLKVDSSWLRWFLYILFYPIIMFLTPSPRKSMQSILFALSAPVRYSSGPADGSVITGSSDTTTDGTDMEENRRGVQGGDVVRDCAVIQVPPVLSDSTRAKEAYDGLEKEVEGRIKAKQDSPSNKSKSE</sequence>
<protein>
    <submittedName>
        <fullName evidence="2">Uncharacterized protein</fullName>
    </submittedName>
</protein>
<proteinExistence type="predicted"/>
<reference evidence="2 3" key="1">
    <citation type="submission" date="2016-06" db="EMBL/GenBank/DDBJ databases">
        <title>Evolution of pathogenesis and genome organization in the Tremellales.</title>
        <authorList>
            <person name="Cuomo C."/>
            <person name="Litvintseva A."/>
            <person name="Heitman J."/>
            <person name="Chen Y."/>
            <person name="Sun S."/>
            <person name="Springer D."/>
            <person name="Dromer F."/>
            <person name="Young S."/>
            <person name="Zeng Q."/>
            <person name="Chapman S."/>
            <person name="Gujja S."/>
            <person name="Saif S."/>
            <person name="Birren B."/>
        </authorList>
    </citation>
    <scope>NUCLEOTIDE SEQUENCE [LARGE SCALE GENOMIC DNA]</scope>
    <source>
        <strain evidence="2 3">ATCC 28783</strain>
    </source>
</reference>
<dbReference type="InParanoid" id="A0A4Q1BIC4"/>
<comment type="caution">
    <text evidence="2">The sequence shown here is derived from an EMBL/GenBank/DDBJ whole genome shotgun (WGS) entry which is preliminary data.</text>
</comment>
<dbReference type="OrthoDB" id="191979at2759"/>
<organism evidence="2 3">
    <name type="scientific">Tremella mesenterica</name>
    <name type="common">Jelly fungus</name>
    <dbReference type="NCBI Taxonomy" id="5217"/>
    <lineage>
        <taxon>Eukaryota</taxon>
        <taxon>Fungi</taxon>
        <taxon>Dikarya</taxon>
        <taxon>Basidiomycota</taxon>
        <taxon>Agaricomycotina</taxon>
        <taxon>Tremellomycetes</taxon>
        <taxon>Tremellales</taxon>
        <taxon>Tremellaceae</taxon>
        <taxon>Tremella</taxon>
    </lineage>
</organism>
<feature type="compositionally biased region" description="Basic and acidic residues" evidence="1">
    <location>
        <begin position="386"/>
        <end position="406"/>
    </location>
</feature>
<gene>
    <name evidence="2" type="ORF">M231_05333</name>
</gene>
<name>A0A4Q1BIC4_TREME</name>
<evidence type="ECO:0000256" key="1">
    <source>
        <dbReference type="SAM" id="MobiDB-lite"/>
    </source>
</evidence>
<feature type="compositionally biased region" description="Low complexity" evidence="1">
    <location>
        <begin position="339"/>
        <end position="353"/>
    </location>
</feature>
<dbReference type="STRING" id="5217.A0A4Q1BIC4"/>